<dbReference type="Pfam" id="PF00076">
    <property type="entry name" value="RRM_1"/>
    <property type="match status" value="1"/>
</dbReference>
<dbReference type="InterPro" id="IPR012677">
    <property type="entry name" value="Nucleotide-bd_a/b_plait_sf"/>
</dbReference>
<protein>
    <submittedName>
        <fullName evidence="4">RNA-directed DNA polymerase, eukaryota, nucleotide-binding alpha-beta plait domain protein</fullName>
    </submittedName>
</protein>
<accession>A0A699HI48</accession>
<organism evidence="4">
    <name type="scientific">Tanacetum cinerariifolium</name>
    <name type="common">Dalmatian daisy</name>
    <name type="synonym">Chrysanthemum cinerariifolium</name>
    <dbReference type="NCBI Taxonomy" id="118510"/>
    <lineage>
        <taxon>Eukaryota</taxon>
        <taxon>Viridiplantae</taxon>
        <taxon>Streptophyta</taxon>
        <taxon>Embryophyta</taxon>
        <taxon>Tracheophyta</taxon>
        <taxon>Spermatophyta</taxon>
        <taxon>Magnoliopsida</taxon>
        <taxon>eudicotyledons</taxon>
        <taxon>Gunneridae</taxon>
        <taxon>Pentapetalae</taxon>
        <taxon>asterids</taxon>
        <taxon>campanulids</taxon>
        <taxon>Asterales</taxon>
        <taxon>Asteraceae</taxon>
        <taxon>Asteroideae</taxon>
        <taxon>Anthemideae</taxon>
        <taxon>Anthemidinae</taxon>
        <taxon>Tanacetum</taxon>
    </lineage>
</organism>
<proteinExistence type="inferred from homology"/>
<keyword evidence="4" id="KW-0808">Transferase</keyword>
<reference evidence="4" key="1">
    <citation type="journal article" date="2019" name="Sci. Rep.">
        <title>Draft genome of Tanacetum cinerariifolium, the natural source of mosquito coil.</title>
        <authorList>
            <person name="Yamashiro T."/>
            <person name="Shiraishi A."/>
            <person name="Satake H."/>
            <person name="Nakayama K."/>
        </authorList>
    </citation>
    <scope>NUCLEOTIDE SEQUENCE</scope>
</reference>
<dbReference type="Pfam" id="PF01585">
    <property type="entry name" value="G-patch"/>
    <property type="match status" value="1"/>
</dbReference>
<dbReference type="PANTHER" id="PTHR23329">
    <property type="entry name" value="TUFTELIN-INTERACTING PROTEIN 11-RELATED"/>
    <property type="match status" value="1"/>
</dbReference>
<feature type="region of interest" description="Disordered" evidence="2">
    <location>
        <begin position="647"/>
        <end position="677"/>
    </location>
</feature>
<dbReference type="CDD" id="cd00590">
    <property type="entry name" value="RRM_SF"/>
    <property type="match status" value="1"/>
</dbReference>
<gene>
    <name evidence="4" type="ORF">Tci_406207</name>
</gene>
<dbReference type="GO" id="GO:0003964">
    <property type="term" value="F:RNA-directed DNA polymerase activity"/>
    <property type="evidence" value="ECO:0007669"/>
    <property type="project" value="UniProtKB-KW"/>
</dbReference>
<keyword evidence="4" id="KW-0548">Nucleotidyltransferase</keyword>
<dbReference type="InterPro" id="IPR000467">
    <property type="entry name" value="G_patch_dom"/>
</dbReference>
<dbReference type="Gene3D" id="3.30.70.330">
    <property type="match status" value="1"/>
</dbReference>
<dbReference type="InterPro" id="IPR000504">
    <property type="entry name" value="RRM_dom"/>
</dbReference>
<dbReference type="Pfam" id="PF07842">
    <property type="entry name" value="GCFC"/>
    <property type="match status" value="1"/>
</dbReference>
<dbReference type="GO" id="GO:0000390">
    <property type="term" value="P:spliceosomal complex disassembly"/>
    <property type="evidence" value="ECO:0007669"/>
    <property type="project" value="InterPro"/>
</dbReference>
<dbReference type="AlphaFoldDB" id="A0A699HI48"/>
<dbReference type="InterPro" id="IPR035979">
    <property type="entry name" value="RBD_domain_sf"/>
</dbReference>
<comment type="similarity">
    <text evidence="1">Belongs to the TFP11/STIP family.</text>
</comment>
<dbReference type="GO" id="GO:0003723">
    <property type="term" value="F:RNA binding"/>
    <property type="evidence" value="ECO:0007669"/>
    <property type="project" value="InterPro"/>
</dbReference>
<keyword evidence="4" id="KW-0695">RNA-directed DNA polymerase</keyword>
<sequence length="721" mass="81016">MNENRRSYLSEPVKFVSGCKGKYETDKNSDENIFTFTECADKKVYQLKGTGIRLKIMRKIGYKEGGLGINGQGIVKPIEVIMRPKFLGLGYKNYNKTANVIALQETSDENKALSQLSEKRKTEFTVKESRLAELDMQIRECLNNDSHLGNLILELVGDLFTYMKKRFPDEYKLCGLSTIACSFALPLFSSLFKGWDPLIKPTDHIDVISVWKDLLQGDDINSPYAHLFIEVVFCAVNRSSTNTWQTTSPEPLLHFLDIWERLTPHAALQKILATKHICSSRRMFVSYRKVNEPKSMFMGNGTVSKIEGKGKVILKLTSGKDLVLSNVLHVPNITKHLISRPILSNKGFKLMFESNKFIITKGDVYAGKESVTPRDLWRVCGTYGTVVDVFIPVKRSKAGKRFAFVRFIKVINLDRLVKNLCTLWIGNYHLYTNQVRFERPRINQFPPLNGSSMVFENQGLRQPHGSYAKVVNATSPMVNASPLLSSAPALVLDNACIVERDLSKHIMGRVKDFNSISNLLPLLSAEGFTDVKLVYIGGMWVMFEFEKVESKMNMMAHPGVASWFHVIQEASNEFVSDERIVWVDIEGVPLHAWVSKRLCLATKNPVSIIETFKIIVKGKVFMVRAKELFTWNPTFLPPKAIVYSSDDDSVQADNENDVHLGDNDVEGGNDNASTDDGVAETVFDTGSVDPKANEHVNEEGDGCLGGSYSCGSSNRVFYGRM</sequence>
<evidence type="ECO:0000313" key="4">
    <source>
        <dbReference type="EMBL" id="GEY34233.1"/>
    </source>
</evidence>
<dbReference type="SMART" id="SM00443">
    <property type="entry name" value="G_patch"/>
    <property type="match status" value="1"/>
</dbReference>
<dbReference type="GO" id="GO:0071008">
    <property type="term" value="C:U2-type post-mRNA release spliceosomal complex"/>
    <property type="evidence" value="ECO:0007669"/>
    <property type="project" value="TreeGrafter"/>
</dbReference>
<dbReference type="PROSITE" id="PS50174">
    <property type="entry name" value="G_PATCH"/>
    <property type="match status" value="1"/>
</dbReference>
<comment type="caution">
    <text evidence="4">The sequence shown here is derived from an EMBL/GenBank/DDBJ whole genome shotgun (WGS) entry which is preliminary data.</text>
</comment>
<dbReference type="InterPro" id="IPR022783">
    <property type="entry name" value="GCFC_dom"/>
</dbReference>
<dbReference type="InterPro" id="IPR045211">
    <property type="entry name" value="TFP11/STIP/Ntr1"/>
</dbReference>
<feature type="domain" description="G-patch" evidence="3">
    <location>
        <begin position="49"/>
        <end position="94"/>
    </location>
</feature>
<evidence type="ECO:0000259" key="3">
    <source>
        <dbReference type="PROSITE" id="PS50174"/>
    </source>
</evidence>
<dbReference type="PANTHER" id="PTHR23329:SF1">
    <property type="entry name" value="TUFTELIN-INTERACTING PROTEIN 11"/>
    <property type="match status" value="1"/>
</dbReference>
<name>A0A699HI48_TANCI</name>
<dbReference type="SUPFAM" id="SSF54928">
    <property type="entry name" value="RNA-binding domain, RBD"/>
    <property type="match status" value="1"/>
</dbReference>
<evidence type="ECO:0000256" key="2">
    <source>
        <dbReference type="SAM" id="MobiDB-lite"/>
    </source>
</evidence>
<evidence type="ECO:0000256" key="1">
    <source>
        <dbReference type="ARBA" id="ARBA00010900"/>
    </source>
</evidence>
<dbReference type="EMBL" id="BKCJ010170632">
    <property type="protein sequence ID" value="GEY34233.1"/>
    <property type="molecule type" value="Genomic_DNA"/>
</dbReference>